<evidence type="ECO:0000313" key="2">
    <source>
        <dbReference type="EMBL" id="KAE8960976.1"/>
    </source>
</evidence>
<dbReference type="EMBL" id="QXFV01006602">
    <property type="protein sequence ID" value="KAE8960976.1"/>
    <property type="molecule type" value="Genomic_DNA"/>
</dbReference>
<gene>
    <name evidence="2" type="ORF">PR001_g30196</name>
</gene>
<dbReference type="Proteomes" id="UP000429607">
    <property type="component" value="Unassembled WGS sequence"/>
</dbReference>
<evidence type="ECO:0000313" key="3">
    <source>
        <dbReference type="Proteomes" id="UP000429607"/>
    </source>
</evidence>
<dbReference type="InterPro" id="IPR048324">
    <property type="entry name" value="ZSWIM1-3_RNaseH-like"/>
</dbReference>
<dbReference type="PANTHER" id="PTHR31569:SF4">
    <property type="entry name" value="SWIM-TYPE DOMAIN-CONTAINING PROTEIN"/>
    <property type="match status" value="1"/>
</dbReference>
<comment type="caution">
    <text evidence="2">The sequence shown here is derived from an EMBL/GenBank/DDBJ whole genome shotgun (WGS) entry which is preliminary data.</text>
</comment>
<name>A0A6A3GV72_9STRA</name>
<accession>A0A6A3GV72</accession>
<dbReference type="PANTHER" id="PTHR31569">
    <property type="entry name" value="SWIM-TYPE DOMAIN-CONTAINING PROTEIN"/>
    <property type="match status" value="1"/>
</dbReference>
<dbReference type="Pfam" id="PF21056">
    <property type="entry name" value="ZSWIM1-3_RNaseH-like"/>
    <property type="match status" value="1"/>
</dbReference>
<proteinExistence type="predicted"/>
<sequence>LRSPRRLRQGSIRATRIGADRRDLALAVVAFKKHNPEWSKIRVVMSDKALHEKEVLLEGWPNARQLLCRWHVETWLKKQCSRLGDVGPTETKELKSIMKGLVNAASQEHYDDLTTALLETVGNNKENLLYKSFMKHWDTTTDEWVMFKRGDVPHLMNNTNNRLESKWGRLKEVIDGSFSVDELVSMLITMQDYAEERYLAEFHRVSSRPAIAEDPELTTVAMQLSNYAFDMVAHQYKLAVGSQACYDIETTPEGKARVTNPATGNSHVVDARLAACDCIFRQTCLFPCRHVMYARAKSNFETIVPPMVRFATRWIVQSPANNIDVGPVVTGGLNRINCPPSPCPTSIIQRR</sequence>
<reference evidence="2 3" key="1">
    <citation type="submission" date="2018-09" db="EMBL/GenBank/DDBJ databases">
        <title>Genomic investigation of the strawberry pathogen Phytophthora fragariae indicates pathogenicity is determined by transcriptional variation in three key races.</title>
        <authorList>
            <person name="Adams T.M."/>
            <person name="Armitage A.D."/>
            <person name="Sobczyk M.K."/>
            <person name="Bates H.J."/>
            <person name="Dunwell J.M."/>
            <person name="Nellist C.F."/>
            <person name="Harrison R.J."/>
        </authorList>
    </citation>
    <scope>NUCLEOTIDE SEQUENCE [LARGE SCALE GENOMIC DNA]</scope>
    <source>
        <strain evidence="2 3">SCRP249</strain>
    </source>
</reference>
<feature type="domain" description="ZSWIM1/3 RNaseH-like" evidence="1">
    <location>
        <begin position="22"/>
        <end position="66"/>
    </location>
</feature>
<organism evidence="2 3">
    <name type="scientific">Phytophthora rubi</name>
    <dbReference type="NCBI Taxonomy" id="129364"/>
    <lineage>
        <taxon>Eukaryota</taxon>
        <taxon>Sar</taxon>
        <taxon>Stramenopiles</taxon>
        <taxon>Oomycota</taxon>
        <taxon>Peronosporomycetes</taxon>
        <taxon>Peronosporales</taxon>
        <taxon>Peronosporaceae</taxon>
        <taxon>Phytophthora</taxon>
    </lineage>
</organism>
<feature type="non-terminal residue" evidence="2">
    <location>
        <position position="1"/>
    </location>
</feature>
<dbReference type="InterPro" id="IPR052579">
    <property type="entry name" value="Zinc_finger_SWIM"/>
</dbReference>
<dbReference type="AlphaFoldDB" id="A0A6A3GV72"/>
<protein>
    <recommendedName>
        <fullName evidence="1">ZSWIM1/3 RNaseH-like domain-containing protein</fullName>
    </recommendedName>
</protein>
<evidence type="ECO:0000259" key="1">
    <source>
        <dbReference type="Pfam" id="PF21056"/>
    </source>
</evidence>